<feature type="compositionally biased region" description="Low complexity" evidence="1">
    <location>
        <begin position="425"/>
        <end position="449"/>
    </location>
</feature>
<gene>
    <name evidence="5" type="ORF">E9998_18550</name>
</gene>
<feature type="region of interest" description="Disordered" evidence="1">
    <location>
        <begin position="421"/>
        <end position="473"/>
    </location>
</feature>
<feature type="compositionally biased region" description="Acidic residues" evidence="1">
    <location>
        <begin position="190"/>
        <end position="207"/>
    </location>
</feature>
<comment type="caution">
    <text evidence="5">The sequence shown here is derived from an EMBL/GenBank/DDBJ whole genome shotgun (WGS) entry which is preliminary data.</text>
</comment>
<name>A0A4V4HNL8_9ACTN</name>
<reference evidence="5 6" key="1">
    <citation type="journal article" date="2018" name="Int. J. Syst. Evol. Microbiol.">
        <title>Glycomyces paridis sp. nov., isolated from the medicinal plant Paris polyphylla.</title>
        <authorList>
            <person name="Fang X.M."/>
            <person name="Bai J.L."/>
            <person name="Su J."/>
            <person name="Zhao L.L."/>
            <person name="Liu H.Y."/>
            <person name="Ma B.P."/>
            <person name="Zhang Y.Q."/>
            <person name="Yu L.Y."/>
        </authorList>
    </citation>
    <scope>NUCLEOTIDE SEQUENCE [LARGE SCALE GENOMIC DNA]</scope>
    <source>
        <strain evidence="5 6">CPCC 204357</strain>
    </source>
</reference>
<evidence type="ECO:0000256" key="3">
    <source>
        <dbReference type="SAM" id="SignalP"/>
    </source>
</evidence>
<keyword evidence="2" id="KW-0812">Transmembrane</keyword>
<keyword evidence="6" id="KW-1185">Reference proteome</keyword>
<evidence type="ECO:0000313" key="6">
    <source>
        <dbReference type="Proteomes" id="UP000305792"/>
    </source>
</evidence>
<dbReference type="OrthoDB" id="7210788at2"/>
<keyword evidence="3" id="KW-0732">Signal</keyword>
<dbReference type="Proteomes" id="UP000305792">
    <property type="component" value="Unassembled WGS sequence"/>
</dbReference>
<dbReference type="RefSeq" id="WP_136531185.1">
    <property type="nucleotide sequence ID" value="NZ_STGX01000014.1"/>
</dbReference>
<evidence type="ECO:0000256" key="2">
    <source>
        <dbReference type="SAM" id="Phobius"/>
    </source>
</evidence>
<proteinExistence type="predicted"/>
<evidence type="ECO:0000256" key="1">
    <source>
        <dbReference type="SAM" id="MobiDB-lite"/>
    </source>
</evidence>
<organism evidence="5 6">
    <name type="scientific">Glycomyces paridis</name>
    <dbReference type="NCBI Taxonomy" id="2126555"/>
    <lineage>
        <taxon>Bacteria</taxon>
        <taxon>Bacillati</taxon>
        <taxon>Actinomycetota</taxon>
        <taxon>Actinomycetes</taxon>
        <taxon>Glycomycetales</taxon>
        <taxon>Glycomycetaceae</taxon>
        <taxon>Glycomyces</taxon>
    </lineage>
</organism>
<keyword evidence="2" id="KW-0472">Membrane</keyword>
<feature type="region of interest" description="Disordered" evidence="1">
    <location>
        <begin position="188"/>
        <end position="207"/>
    </location>
</feature>
<keyword evidence="2" id="KW-1133">Transmembrane helix</keyword>
<dbReference type="Pfam" id="PF04213">
    <property type="entry name" value="HtaA"/>
    <property type="match status" value="2"/>
</dbReference>
<feature type="chain" id="PRO_5039562611" evidence="3">
    <location>
        <begin position="27"/>
        <end position="473"/>
    </location>
</feature>
<feature type="domain" description="Htaa" evidence="4">
    <location>
        <begin position="37"/>
        <end position="181"/>
    </location>
</feature>
<feature type="signal peptide" evidence="3">
    <location>
        <begin position="1"/>
        <end position="26"/>
    </location>
</feature>
<dbReference type="InterPro" id="IPR007331">
    <property type="entry name" value="Htaa"/>
</dbReference>
<accession>A0A4V4HNL8</accession>
<feature type="domain" description="Htaa" evidence="4">
    <location>
        <begin position="212"/>
        <end position="349"/>
    </location>
</feature>
<feature type="transmembrane region" description="Helical" evidence="2">
    <location>
        <begin position="396"/>
        <end position="417"/>
    </location>
</feature>
<dbReference type="AlphaFoldDB" id="A0A4V4HNL8"/>
<feature type="region of interest" description="Disordered" evidence="1">
    <location>
        <begin position="364"/>
        <end position="390"/>
    </location>
</feature>
<sequence>MPHATARAARALLAATALVASLLLWAAPAAAEDLSGGRLDWGVKASFRTYITGPIAQGEIQTGDGASTVDGAYRFHSASGSYEDGTAVIDYQGWVYFWGHEGELDVTFANPSVEYSGSSGTLYVYVNGSRTDMASLGGAALDVSGGTASVSGASATLTANGAAAFAGYYEAGQALDPVSFSADVVAAEAPETEEAEESPTAATEDDTVSGAVLDWGVRASWREYVSGDIADGAWATEDGAADGGAVFRFTEGAGTATATDYELSYQGTVAFTGTDVDLAVTDPVVTATAGEGVLSAEVGGERIDLVAFEAELTEADGLLIAEEVPTTLTEAAVPVFGGYYQAGDPMDPILIAVPLTADAVLPPLPDLGSDPVEASPSDTPEATAAAERTEEGANPLVWIVPAALLVVLAAAAAAVAITRRRGRTGPEAAETTVEPAAEPTPADADASAENGRGGPTAPPAAPSAEGSGNDKEK</sequence>
<protein>
    <submittedName>
        <fullName evidence="5">Htaa domain protein</fullName>
    </submittedName>
</protein>
<evidence type="ECO:0000259" key="4">
    <source>
        <dbReference type="Pfam" id="PF04213"/>
    </source>
</evidence>
<evidence type="ECO:0000313" key="5">
    <source>
        <dbReference type="EMBL" id="THV26556.1"/>
    </source>
</evidence>
<dbReference type="EMBL" id="STGX01000014">
    <property type="protein sequence ID" value="THV26556.1"/>
    <property type="molecule type" value="Genomic_DNA"/>
</dbReference>